<evidence type="ECO:0000313" key="2">
    <source>
        <dbReference type="EMBL" id="MBC3899342.1"/>
    </source>
</evidence>
<dbReference type="PANTHER" id="PTHR45138:SF9">
    <property type="entry name" value="DIGUANYLATE CYCLASE DGCM-RELATED"/>
    <property type="match status" value="1"/>
</dbReference>
<organism evidence="2 3">
    <name type="scientific">Acetobacterium malicum</name>
    <dbReference type="NCBI Taxonomy" id="52692"/>
    <lineage>
        <taxon>Bacteria</taxon>
        <taxon>Bacillati</taxon>
        <taxon>Bacillota</taxon>
        <taxon>Clostridia</taxon>
        <taxon>Eubacteriales</taxon>
        <taxon>Eubacteriaceae</taxon>
        <taxon>Acetobacterium</taxon>
    </lineage>
</organism>
<protein>
    <submittedName>
        <fullName evidence="2">Diguanylate cyclase</fullName>
    </submittedName>
</protein>
<dbReference type="InterPro" id="IPR029787">
    <property type="entry name" value="Nucleotide_cyclase"/>
</dbReference>
<dbReference type="SMART" id="SM00267">
    <property type="entry name" value="GGDEF"/>
    <property type="match status" value="1"/>
</dbReference>
<dbReference type="PANTHER" id="PTHR45138">
    <property type="entry name" value="REGULATORY COMPONENTS OF SENSORY TRANSDUCTION SYSTEM"/>
    <property type="match status" value="1"/>
</dbReference>
<proteinExistence type="predicted"/>
<reference evidence="2 3" key="1">
    <citation type="journal article" date="2020" name="mSystems">
        <title>Defining Genomic and Predicted Metabolic Features of the Acetobacterium Genus.</title>
        <authorList>
            <person name="Ross D.E."/>
            <person name="Marshall C.W."/>
            <person name="Gulliver D."/>
            <person name="May H.D."/>
            <person name="Norman R.S."/>
        </authorList>
    </citation>
    <scope>NUCLEOTIDE SEQUENCE [LARGE SCALE GENOMIC DNA]</scope>
    <source>
        <strain evidence="2 3">DSM 4132</strain>
    </source>
</reference>
<dbReference type="InterPro" id="IPR000160">
    <property type="entry name" value="GGDEF_dom"/>
</dbReference>
<dbReference type="RefSeq" id="WP_186893844.1">
    <property type="nucleotide sequence ID" value="NZ_WJBE01000005.1"/>
</dbReference>
<dbReference type="EMBL" id="WJBE01000005">
    <property type="protein sequence ID" value="MBC3899342.1"/>
    <property type="molecule type" value="Genomic_DNA"/>
</dbReference>
<dbReference type="CDD" id="cd01949">
    <property type="entry name" value="GGDEF"/>
    <property type="match status" value="1"/>
</dbReference>
<dbReference type="Gene3D" id="3.30.70.270">
    <property type="match status" value="1"/>
</dbReference>
<dbReference type="InterPro" id="IPR037401">
    <property type="entry name" value="SnoaL-like"/>
</dbReference>
<dbReference type="Pfam" id="PF13474">
    <property type="entry name" value="SnoaL_3"/>
    <property type="match status" value="1"/>
</dbReference>
<dbReference type="Pfam" id="PF00990">
    <property type="entry name" value="GGDEF"/>
    <property type="match status" value="1"/>
</dbReference>
<comment type="caution">
    <text evidence="2">The sequence shown here is derived from an EMBL/GenBank/DDBJ whole genome shotgun (WGS) entry which is preliminary data.</text>
</comment>
<dbReference type="InterPro" id="IPR050469">
    <property type="entry name" value="Diguanylate_Cyclase"/>
</dbReference>
<sequence length="336" mass="38790">MNTIIQNENIIPFQDHFDQYIKAYLTERDWSKTAALLAESFCGFGTGLEERTYNLAEALLLYEKDIESAPNQIQVHFHKQELQLIDANNALVAAELDMETVILEQTVKFNNLRLLLVMHRDEKKVEIVGMHLSFPTDVHESDESFPLKELEERTHLLRKMVDQRTKSLKQAYDELADLINRDRLTQLSSRHYFEEALINEQIRYKNFKRDYTLLLMDIDDFKSINDQYGHPVGDEILKSVAEIIRKIARKTDIVARWGGDEFVILLPETEIDMAKRIGESIREAVQNCEYQVAAEITLSIGISGSQANCEAQSLFRIVDDAMYRAKKSGKNQIVCV</sequence>
<gene>
    <name evidence="2" type="ORF">GH811_06915</name>
</gene>
<dbReference type="InterPro" id="IPR043128">
    <property type="entry name" value="Rev_trsase/Diguanyl_cyclase"/>
</dbReference>
<dbReference type="Proteomes" id="UP000622405">
    <property type="component" value="Unassembled WGS sequence"/>
</dbReference>
<feature type="domain" description="GGDEF" evidence="1">
    <location>
        <begin position="209"/>
        <end position="336"/>
    </location>
</feature>
<dbReference type="NCBIfam" id="TIGR00254">
    <property type="entry name" value="GGDEF"/>
    <property type="match status" value="1"/>
</dbReference>
<evidence type="ECO:0000313" key="3">
    <source>
        <dbReference type="Proteomes" id="UP000622405"/>
    </source>
</evidence>
<accession>A0ABR6YVW8</accession>
<name>A0ABR6YVW8_9FIRM</name>
<dbReference type="PROSITE" id="PS50887">
    <property type="entry name" value="GGDEF"/>
    <property type="match status" value="1"/>
</dbReference>
<evidence type="ECO:0000259" key="1">
    <source>
        <dbReference type="PROSITE" id="PS50887"/>
    </source>
</evidence>
<dbReference type="SUPFAM" id="SSF55073">
    <property type="entry name" value="Nucleotide cyclase"/>
    <property type="match status" value="1"/>
</dbReference>
<dbReference type="Gene3D" id="3.10.450.50">
    <property type="match status" value="1"/>
</dbReference>
<keyword evidence="3" id="KW-1185">Reference proteome</keyword>